<name>A0A9P7K0K3_9AGAM</name>
<dbReference type="AlphaFoldDB" id="A0A9P7K0K3"/>
<organism evidence="1 2">
    <name type="scientific">Suillus discolor</name>
    <dbReference type="NCBI Taxonomy" id="1912936"/>
    <lineage>
        <taxon>Eukaryota</taxon>
        <taxon>Fungi</taxon>
        <taxon>Dikarya</taxon>
        <taxon>Basidiomycota</taxon>
        <taxon>Agaricomycotina</taxon>
        <taxon>Agaricomycetes</taxon>
        <taxon>Agaricomycetidae</taxon>
        <taxon>Boletales</taxon>
        <taxon>Suillineae</taxon>
        <taxon>Suillaceae</taxon>
        <taxon>Suillus</taxon>
    </lineage>
</organism>
<comment type="caution">
    <text evidence="1">The sequence shown here is derived from an EMBL/GenBank/DDBJ whole genome shotgun (WGS) entry which is preliminary data.</text>
</comment>
<proteinExistence type="predicted"/>
<reference evidence="1" key="1">
    <citation type="journal article" date="2020" name="New Phytol.">
        <title>Comparative genomics reveals dynamic genome evolution in host specialist ectomycorrhizal fungi.</title>
        <authorList>
            <person name="Lofgren L.A."/>
            <person name="Nguyen N.H."/>
            <person name="Vilgalys R."/>
            <person name="Ruytinx J."/>
            <person name="Liao H.L."/>
            <person name="Branco S."/>
            <person name="Kuo A."/>
            <person name="LaButti K."/>
            <person name="Lipzen A."/>
            <person name="Andreopoulos W."/>
            <person name="Pangilinan J."/>
            <person name="Riley R."/>
            <person name="Hundley H."/>
            <person name="Na H."/>
            <person name="Barry K."/>
            <person name="Grigoriev I.V."/>
            <person name="Stajich J.E."/>
            <person name="Kennedy P.G."/>
        </authorList>
    </citation>
    <scope>NUCLEOTIDE SEQUENCE</scope>
    <source>
        <strain evidence="1">FC423</strain>
    </source>
</reference>
<dbReference type="EMBL" id="JABBWM010000002">
    <property type="protein sequence ID" value="KAG2119825.1"/>
    <property type="molecule type" value="Genomic_DNA"/>
</dbReference>
<evidence type="ECO:0000313" key="2">
    <source>
        <dbReference type="Proteomes" id="UP000823399"/>
    </source>
</evidence>
<accession>A0A9P7K0K3</accession>
<dbReference type="GeneID" id="64695484"/>
<dbReference type="Proteomes" id="UP000823399">
    <property type="component" value="Unassembled WGS sequence"/>
</dbReference>
<evidence type="ECO:0000313" key="1">
    <source>
        <dbReference type="EMBL" id="KAG2119825.1"/>
    </source>
</evidence>
<gene>
    <name evidence="1" type="ORF">F5147DRAFT_647700</name>
</gene>
<sequence>MFGRDPGGSSRLQVAIQPRAKLTHLATWYCWSWKVCRCVHISGKDEKSQSDRGDECRKAARRNILFLAKTHRTLHDCIFFATLVYQLASDFPSYRSGNIGNYVRGLYDESMMNLVLSVDLPYEDFFSPLTHSETSANFAKHCVYNFIMTLPFTEDELNKAGLLGEGESLSLFAQLSLFTLQCINLQGQQCKGPSSPRVPSSPALSDATMVSNVSALTFTRDAAVSVHGPNKYERTSYYNGTTGGSDHPDLVYRLDFLTMPFPQAIMSF</sequence>
<protein>
    <submittedName>
        <fullName evidence="1">Uncharacterized protein</fullName>
    </submittedName>
</protein>
<keyword evidence="2" id="KW-1185">Reference proteome</keyword>
<dbReference type="OrthoDB" id="3364808at2759"/>
<dbReference type="RefSeq" id="XP_041299651.1">
    <property type="nucleotide sequence ID" value="XM_041433225.1"/>
</dbReference>